<dbReference type="Pfam" id="PF12697">
    <property type="entry name" value="Abhydrolase_6"/>
    <property type="match status" value="1"/>
</dbReference>
<dbReference type="PANTHER" id="PTHR43433:SF1">
    <property type="entry name" value="BLL5160 PROTEIN"/>
    <property type="match status" value="1"/>
</dbReference>
<accession>A0ABV5MK85</accession>
<reference evidence="3 4" key="1">
    <citation type="submission" date="2024-09" db="EMBL/GenBank/DDBJ databases">
        <authorList>
            <person name="Sun Q."/>
            <person name="Mori K."/>
        </authorList>
    </citation>
    <scope>NUCLEOTIDE SEQUENCE [LARGE SCALE GENOMIC DNA]</scope>
    <source>
        <strain evidence="3 4">JCM 3307</strain>
    </source>
</reference>
<dbReference type="GO" id="GO:0016787">
    <property type="term" value="F:hydrolase activity"/>
    <property type="evidence" value="ECO:0007669"/>
    <property type="project" value="UniProtKB-KW"/>
</dbReference>
<dbReference type="PANTHER" id="PTHR43433">
    <property type="entry name" value="HYDROLASE, ALPHA/BETA FOLD FAMILY PROTEIN"/>
    <property type="match status" value="1"/>
</dbReference>
<dbReference type="Proteomes" id="UP001589608">
    <property type="component" value="Unassembled WGS sequence"/>
</dbReference>
<feature type="signal peptide" evidence="1">
    <location>
        <begin position="1"/>
        <end position="34"/>
    </location>
</feature>
<organism evidence="3 4">
    <name type="scientific">Dactylosporangium vinaceum</name>
    <dbReference type="NCBI Taxonomy" id="53362"/>
    <lineage>
        <taxon>Bacteria</taxon>
        <taxon>Bacillati</taxon>
        <taxon>Actinomycetota</taxon>
        <taxon>Actinomycetes</taxon>
        <taxon>Micromonosporales</taxon>
        <taxon>Micromonosporaceae</taxon>
        <taxon>Dactylosporangium</taxon>
    </lineage>
</organism>
<keyword evidence="4" id="KW-1185">Reference proteome</keyword>
<dbReference type="Gene3D" id="3.40.50.1820">
    <property type="entry name" value="alpha/beta hydrolase"/>
    <property type="match status" value="1"/>
</dbReference>
<keyword evidence="1" id="KW-0732">Signal</keyword>
<evidence type="ECO:0000313" key="3">
    <source>
        <dbReference type="EMBL" id="MFB9449261.1"/>
    </source>
</evidence>
<keyword evidence="3" id="KW-0378">Hydrolase</keyword>
<evidence type="ECO:0000256" key="1">
    <source>
        <dbReference type="SAM" id="SignalP"/>
    </source>
</evidence>
<evidence type="ECO:0000313" key="4">
    <source>
        <dbReference type="Proteomes" id="UP001589608"/>
    </source>
</evidence>
<dbReference type="RefSeq" id="WP_246656270.1">
    <property type="nucleotide sequence ID" value="NZ_CP061913.1"/>
</dbReference>
<proteinExistence type="predicted"/>
<feature type="domain" description="AB hydrolase-1" evidence="2">
    <location>
        <begin position="91"/>
        <end position="307"/>
    </location>
</feature>
<dbReference type="InterPro" id="IPR029058">
    <property type="entry name" value="AB_hydrolase_fold"/>
</dbReference>
<gene>
    <name evidence="3" type="ORF">ACFFTR_39815</name>
</gene>
<dbReference type="EMBL" id="JBHMCA010000065">
    <property type="protein sequence ID" value="MFB9449261.1"/>
    <property type="molecule type" value="Genomic_DNA"/>
</dbReference>
<feature type="chain" id="PRO_5045494432" evidence="1">
    <location>
        <begin position="35"/>
        <end position="318"/>
    </location>
</feature>
<name>A0ABV5MK85_9ACTN</name>
<comment type="caution">
    <text evidence="3">The sequence shown here is derived from an EMBL/GenBank/DDBJ whole genome shotgun (WGS) entry which is preliminary data.</text>
</comment>
<evidence type="ECO:0000259" key="2">
    <source>
        <dbReference type="Pfam" id="PF12697"/>
    </source>
</evidence>
<dbReference type="InterPro" id="IPR050471">
    <property type="entry name" value="AB_hydrolase"/>
</dbReference>
<sequence>MTTQDDPLTAQSISRFRRAALTLAVPLAVVVTVAACGDSSAPTAAPAGSAASASANAAGPASSAPAAGLHMISNNGHRLAFYVTPGHSPAIVLDSGGGEDHTQWNDIVPQLSKATGSQIITYDRAGLGDSDEVQSPWDGQAAAADLQAGLRELGVTRNVVLAGHSQAGEVAHYFVLANPGVVSGAVLIDANLPQFFTETENKRLVALNAPKIEELKKAPSTKANRQLIATADNFGPTHDAFHKVSWPDSIPVIYIVSEKTPFDGSPPDVQLWRDAAAAFVKAGPDRTLVTAEGSSHEIPTDNPALVLKEIEQMAATIR</sequence>
<dbReference type="InterPro" id="IPR000073">
    <property type="entry name" value="AB_hydrolase_1"/>
</dbReference>
<dbReference type="SUPFAM" id="SSF53474">
    <property type="entry name" value="alpha/beta-Hydrolases"/>
    <property type="match status" value="1"/>
</dbReference>
<protein>
    <submittedName>
        <fullName evidence="3">Alpha/beta fold hydrolase</fullName>
    </submittedName>
</protein>